<dbReference type="PANTHER" id="PTHR17985">
    <property type="entry name" value="SER/THR-RICH PROTEIN T10 IN DGCR REGION"/>
    <property type="match status" value="1"/>
</dbReference>
<dbReference type="PANTHER" id="PTHR17985:SF8">
    <property type="entry name" value="TRANSPORT AND GOLGI ORGANIZATION PROTEIN 2 HOMOLOG"/>
    <property type="match status" value="1"/>
</dbReference>
<name>A0ABN2IFK8_9ACTN</name>
<dbReference type="InterPro" id="IPR008551">
    <property type="entry name" value="TANGO2"/>
</dbReference>
<sequence>MFDAMCMLVVARRVHPRYPLVLVANRDEVHARPAEPLHKWTADTEGISGIVAGRDVTAGGTWLSLAAGARLAAVTNVREGGPERPAAASRGELPVDALTGPVPVTGFAQHVVDDLGRYGPVNLLAGDLDEMWWASNRSGRGPMRLGTGVHGLSNAALDTPWPKVVGAVAQVRTLLGTEAISGQDWSGPLLDLLADRRKAPIRHLPRTGVPLWHEWRLSSRFVRIGRWYGTRSTTALRIDEHGTADVVERTWDARGRVAGTVTARL</sequence>
<proteinExistence type="predicted"/>
<accession>A0ABN2IFK8</accession>
<gene>
    <name evidence="1" type="ORF">GCM10009831_12210</name>
</gene>
<evidence type="ECO:0000313" key="1">
    <source>
        <dbReference type="EMBL" id="GAA1704119.1"/>
    </source>
</evidence>
<dbReference type="Pfam" id="PF05742">
    <property type="entry name" value="TANGO2"/>
    <property type="match status" value="1"/>
</dbReference>
<dbReference type="Proteomes" id="UP001500383">
    <property type="component" value="Unassembled WGS sequence"/>
</dbReference>
<dbReference type="EMBL" id="BAAAQG010000006">
    <property type="protein sequence ID" value="GAA1704119.1"/>
    <property type="molecule type" value="Genomic_DNA"/>
</dbReference>
<dbReference type="RefSeq" id="WP_338404206.1">
    <property type="nucleotide sequence ID" value="NZ_BAAAQG010000006.1"/>
</dbReference>
<evidence type="ECO:0000313" key="2">
    <source>
        <dbReference type="Proteomes" id="UP001500383"/>
    </source>
</evidence>
<keyword evidence="2" id="KW-1185">Reference proteome</keyword>
<organism evidence="1 2">
    <name type="scientific">Dietzia cercidiphylli</name>
    <dbReference type="NCBI Taxonomy" id="498199"/>
    <lineage>
        <taxon>Bacteria</taxon>
        <taxon>Bacillati</taxon>
        <taxon>Actinomycetota</taxon>
        <taxon>Actinomycetes</taxon>
        <taxon>Mycobacteriales</taxon>
        <taxon>Dietziaceae</taxon>
        <taxon>Dietzia</taxon>
    </lineage>
</organism>
<comment type="caution">
    <text evidence="1">The sequence shown here is derived from an EMBL/GenBank/DDBJ whole genome shotgun (WGS) entry which is preliminary data.</text>
</comment>
<reference evidence="1 2" key="1">
    <citation type="journal article" date="2019" name="Int. J. Syst. Evol. Microbiol.">
        <title>The Global Catalogue of Microorganisms (GCM) 10K type strain sequencing project: providing services to taxonomists for standard genome sequencing and annotation.</title>
        <authorList>
            <consortium name="The Broad Institute Genomics Platform"/>
            <consortium name="The Broad Institute Genome Sequencing Center for Infectious Disease"/>
            <person name="Wu L."/>
            <person name="Ma J."/>
        </authorList>
    </citation>
    <scope>NUCLEOTIDE SEQUENCE [LARGE SCALE GENOMIC DNA]</scope>
    <source>
        <strain evidence="1 2">JCM 16002</strain>
    </source>
</reference>
<protein>
    <submittedName>
        <fullName evidence="1">NRDE family protein</fullName>
    </submittedName>
</protein>